<dbReference type="FunFam" id="1.10.1540.10:FF:000001">
    <property type="entry name" value="neurobeachin isoform X1"/>
    <property type="match status" value="1"/>
</dbReference>
<dbReference type="InterPro" id="IPR013320">
    <property type="entry name" value="ConA-like_dom_sf"/>
</dbReference>
<keyword evidence="1" id="KW-0853">WD repeat</keyword>
<evidence type="ECO:0000256" key="2">
    <source>
        <dbReference type="ARBA" id="ARBA00022737"/>
    </source>
</evidence>
<dbReference type="PANTHER" id="PTHR13743">
    <property type="entry name" value="BEIGE/BEACH-RELATED"/>
    <property type="match status" value="1"/>
</dbReference>
<dbReference type="Gene3D" id="2.30.29.30">
    <property type="entry name" value="Pleckstrin-homology domain (PH domain)/Phosphotyrosine-binding domain (PTB)"/>
    <property type="match status" value="1"/>
</dbReference>
<dbReference type="GO" id="GO:0005770">
    <property type="term" value="C:late endosome"/>
    <property type="evidence" value="ECO:0007669"/>
    <property type="project" value="EnsemblFungi"/>
</dbReference>
<dbReference type="GO" id="GO:0006886">
    <property type="term" value="P:intracellular protein transport"/>
    <property type="evidence" value="ECO:0007669"/>
    <property type="project" value="EnsemblFungi"/>
</dbReference>
<dbReference type="InterPro" id="IPR000409">
    <property type="entry name" value="BEACH_dom"/>
</dbReference>
<dbReference type="PROSITE" id="PS51783">
    <property type="entry name" value="PH_BEACH"/>
    <property type="match status" value="1"/>
</dbReference>
<dbReference type="eggNOG" id="KOG1786">
    <property type="taxonomic scope" value="Eukaryota"/>
</dbReference>
<dbReference type="InterPro" id="IPR023362">
    <property type="entry name" value="PH-BEACH_dom"/>
</dbReference>
<feature type="domain" description="BEACH-type PH" evidence="6">
    <location>
        <begin position="1337"/>
        <end position="1468"/>
    </location>
</feature>
<dbReference type="GO" id="GO:0009268">
    <property type="term" value="P:response to pH"/>
    <property type="evidence" value="ECO:0007669"/>
    <property type="project" value="EnsemblFungi"/>
</dbReference>
<evidence type="ECO:0000259" key="5">
    <source>
        <dbReference type="PROSITE" id="PS50197"/>
    </source>
</evidence>
<keyword evidence="8" id="KW-1185">Reference proteome</keyword>
<dbReference type="PROSITE" id="PS50197">
    <property type="entry name" value="BEACH"/>
    <property type="match status" value="1"/>
</dbReference>
<dbReference type="InterPro" id="IPR036322">
    <property type="entry name" value="WD40_repeat_dom_sf"/>
</dbReference>
<dbReference type="CDD" id="cd06071">
    <property type="entry name" value="Beach"/>
    <property type="match status" value="1"/>
</dbReference>
<dbReference type="SUPFAM" id="SSF50729">
    <property type="entry name" value="PH domain-like"/>
    <property type="match status" value="1"/>
</dbReference>
<gene>
    <name evidence="7" type="primary">KNAG0C00880</name>
    <name evidence="7" type="ordered locus">KNAG_0C00880</name>
</gene>
<dbReference type="GeneID" id="34524881"/>
<evidence type="ECO:0000313" key="7">
    <source>
        <dbReference type="EMBL" id="CCK69201.1"/>
    </source>
</evidence>
<name>J7S5K2_HUIN7</name>
<dbReference type="HOGENOM" id="CLU_000175_3_1_1"/>
<dbReference type="InterPro" id="IPR011993">
    <property type="entry name" value="PH-like_dom_sf"/>
</dbReference>
<evidence type="ECO:0000313" key="8">
    <source>
        <dbReference type="Proteomes" id="UP000006310"/>
    </source>
</evidence>
<proteinExistence type="predicted"/>
<sequence length="2134" mass="245406">MSDSAGDLSLLLDNLLTLQPIEEKESSQSIFNKILTQYELNEKETDATFAEYTHLELIKAFEISNVDDNFKLDDTESWLNLFTLPAQSTDILNYLTIAYHVIISLASLSIINRQKLARIKGLKHHLCKTLFAESDQSPNVALSAALSELYSIILSVDGTPKDISDMYRELPNHNAFHIVQEFLGILSNPSSQTHLQFENYYRIINIPQRGCGRTPLTLQFVVEFNNVTSNRFAVLGLNTFLEIKESKLCVSNDEFTIALFEYITFEPNKAYVISLTINKNDWTLFVDGSSGHTITLFDGFTLNIVAIEIGSMICSFKLYKFLIWSKILSEEAISLFHEIGYDYQPSYESNDYFWASKDVFGPNFLQVTYLLQKHFDTPFKEYVKKVAPLKRANLLLMYDIEDEILNFRTKDSFFVLNWDKESGSKTARLILGKCYYFQSKNIKSILLSIGCFNEIMFKLQHSSSIEETFAFIKHLFSLLQYPTLKLCFEREFGYENLAYILKKNCVMRFAKGLSIEFMNLFLAYTGWDFENIEKSLIREPSAYQSLILDFALWHNPTMPNGQDSGDEREILQFLSFHSTCLLTHSLYKEYNTRELKKSKALQKFCFYLHHCSLVHCESRKNDLVFLLNTFLVDNYKEDEWKWFVHSGFFLLAEGNFRIAEIYIMTVKKSLDDVIKRENWNELTSMLKYLSPKVLLGFMNSSTDDKVCFLLNIKLLLQIIPISQDIYRSFLSTGGMKVIFGFLTKLRFEFCLDVLDLLMDFGFTEFSKKINKHDMHGTNLSNDTELSNHLADFLYLCIYLLEWVVLNDIGNVFSERIQGDLTKLLCSIEDLHNRFFILDPNSTKVLSLISDLLITLMNPELTSPYGQESTLYMKLICEQFECGIRKLSPVTFNAYISKFLFNGIIDDCIFNYKQDIESQPYLDLFFFGRLLPKIFGNISNEGTGMKNDVLGNNNAIPNIIVLFERLKRYICAVQPDPDFTRLAYKILFECADLYSTRAKTTDEHFSAFSSTISYYLQLITYNMVNKHLNWNEDHLNEFYSDVLSHHSILFDRTSRLNTKKISTCLLYALVVQLSNNGYNEDLIICIKQILTHNQDNLDDVIPFLGTHKKRQLLNEFTQLTSTNTEEHQEAVLAILIDHVLDDGNAQLYSLQKDVLINPRYHPINMETFKAKILERKRKVIHYNYSEVNALVSSFRRNTAVIFDKVIQASSKMYKNMAIDLEENVKFQSNKVYGHNTRFEHITKVQYNETDLTVWMLGSEENSNRMKTKLLPYFNPKHIATDADTNNIDVADMDTETANNQQRNRTTSNLSYDLLSDVASVSLGEKSKNENRKVLKLLSDDDTINSVWNASLIVGLEIFEGILILGKKNLYYVSDYYYCSGNEEVLNLRDIPWSQRDMNINIISGTLNESPKPTVGNILYTWSLEKLVYSTKKPFLFRDVAIELLFENKSSVFMSFLNKKVRNEIYLQLKSFSKPELLDPISVSVLKELDLHSNYIGSTNGITKANLSTRVAKALASGSSLSREFEVTKLWKTGQISNFYYLIIVNILAGRSFNDITQYPVFPWVLSDYTSEELDLTKPETYRDLSKPMGAQSKDRLNKFIERYEALDSLNDPEVPPFNYGTHYSSAMIVSSYLVRLKPFTESFLILQDGQFGHVDRLFNSIERAWISASVENTTDVRELIPEFYFLPEFLINVNNIDFGKDQKGKAVNDVILPPWAKNDPKTFVKKNREALESQYVTEHLNEWIDLIFGYKQRGEEAVKSTNIFNHLSYPGAVNLDNIHEEVERRAVTGIIHNFGQTPLQIFEERHPSRKFSGTNLHLCEDYTVERINSAITSNSGMELSIAIQTKDTVFFVKVVGQSSLTINEAYFIGIHETVIDNIVPWKGQSFITTGNEGLIKVWSFKSSYNRIELSMVHAVHGALYTIKQIGTYADCNLVVTLDASGAVYTWDMSSFLPIRCVTSDCLQLTVSNLNGNISVISKQNKLIMFNLNGLIYTETILKRSSRVTHLNSLELDFTHNIHEYAKDLDWVSVAFADGTVELYSLMFDTPSSASPWEVKLMVSQAVPIKPGEFITSVKLLVITEGTYPSSSCSSQFRMVKCTNMQCIPPQRPYCGDHPVQCHCLRIEYHSPRTFSYLPF</sequence>
<dbReference type="STRING" id="1071383.J7S5K2"/>
<dbReference type="InterPro" id="IPR036372">
    <property type="entry name" value="BEACH_dom_sf"/>
</dbReference>
<dbReference type="SUPFAM" id="SSF50978">
    <property type="entry name" value="WD40 repeat-like"/>
    <property type="match status" value="1"/>
</dbReference>
<dbReference type="Pfam" id="PF02138">
    <property type="entry name" value="Beach"/>
    <property type="match status" value="1"/>
</dbReference>
<dbReference type="InterPro" id="IPR050865">
    <property type="entry name" value="BEACH_Domain"/>
</dbReference>
<dbReference type="RefSeq" id="XP_022463447.1">
    <property type="nucleotide sequence ID" value="XM_022606787.1"/>
</dbReference>
<keyword evidence="2" id="KW-0677">Repeat</keyword>
<comment type="function">
    <text evidence="3">May be involved in protein sorting and cell wall formation.</text>
</comment>
<dbReference type="OMA" id="RAWCSAS"/>
<feature type="domain" description="BEACH" evidence="5">
    <location>
        <begin position="1514"/>
        <end position="1808"/>
    </location>
</feature>
<evidence type="ECO:0000256" key="3">
    <source>
        <dbReference type="ARBA" id="ARBA00054699"/>
    </source>
</evidence>
<dbReference type="GO" id="GO:0031267">
    <property type="term" value="F:small GTPase binding"/>
    <property type="evidence" value="ECO:0007669"/>
    <property type="project" value="EnsemblFungi"/>
</dbReference>
<dbReference type="KEGG" id="kng:KNAG_0C00880"/>
<evidence type="ECO:0000256" key="4">
    <source>
        <dbReference type="ARBA" id="ARBA00073334"/>
    </source>
</evidence>
<dbReference type="Gene3D" id="2.130.10.10">
    <property type="entry name" value="YVTN repeat-like/Quinoprotein amine dehydrogenase"/>
    <property type="match status" value="1"/>
</dbReference>
<dbReference type="SUPFAM" id="SSF49899">
    <property type="entry name" value="Concanavalin A-like lectins/glucanases"/>
    <property type="match status" value="1"/>
</dbReference>
<dbReference type="InterPro" id="IPR015943">
    <property type="entry name" value="WD40/YVTN_repeat-like_dom_sf"/>
</dbReference>
<dbReference type="OrthoDB" id="26681at2759"/>
<dbReference type="SMART" id="SM01026">
    <property type="entry name" value="Beach"/>
    <property type="match status" value="1"/>
</dbReference>
<organism evidence="7 8">
    <name type="scientific">Huiozyma naganishii (strain ATCC MYA-139 / BCRC 22969 / CBS 8797 / KCTC 17520 / NBRC 10181 / NCYC 3082 / Yp74L-3)</name>
    <name type="common">Yeast</name>
    <name type="synonym">Kazachstania naganishii</name>
    <dbReference type="NCBI Taxonomy" id="1071383"/>
    <lineage>
        <taxon>Eukaryota</taxon>
        <taxon>Fungi</taxon>
        <taxon>Dikarya</taxon>
        <taxon>Ascomycota</taxon>
        <taxon>Saccharomycotina</taxon>
        <taxon>Saccharomycetes</taxon>
        <taxon>Saccharomycetales</taxon>
        <taxon>Saccharomycetaceae</taxon>
        <taxon>Huiozyma</taxon>
    </lineage>
</organism>
<dbReference type="GO" id="GO:0006897">
    <property type="term" value="P:endocytosis"/>
    <property type="evidence" value="ECO:0007669"/>
    <property type="project" value="EnsemblFungi"/>
</dbReference>
<dbReference type="SUPFAM" id="SSF81837">
    <property type="entry name" value="BEACH domain"/>
    <property type="match status" value="1"/>
</dbReference>
<evidence type="ECO:0000256" key="1">
    <source>
        <dbReference type="ARBA" id="ARBA00022574"/>
    </source>
</evidence>
<dbReference type="Proteomes" id="UP000006310">
    <property type="component" value="Chromosome 3"/>
</dbReference>
<accession>J7S5K2</accession>
<protein>
    <recommendedName>
        <fullName evidence="4">Beige protein homolog 1</fullName>
    </recommendedName>
</protein>
<dbReference type="PANTHER" id="PTHR13743:SF123">
    <property type="entry name" value="PROTEIN FAN"/>
    <property type="match status" value="1"/>
</dbReference>
<dbReference type="GO" id="GO:0005829">
    <property type="term" value="C:cytosol"/>
    <property type="evidence" value="ECO:0007669"/>
    <property type="project" value="EnsemblFungi"/>
</dbReference>
<reference evidence="7 8" key="1">
    <citation type="journal article" date="2011" name="Proc. Natl. Acad. Sci. U.S.A.">
        <title>Evolutionary erosion of yeast sex chromosomes by mating-type switching accidents.</title>
        <authorList>
            <person name="Gordon J.L."/>
            <person name="Armisen D."/>
            <person name="Proux-Wera E."/>
            <person name="Oheigeartaigh S.S."/>
            <person name="Byrne K.P."/>
            <person name="Wolfe K.H."/>
        </authorList>
    </citation>
    <scope>NUCLEOTIDE SEQUENCE [LARGE SCALE GENOMIC DNA]</scope>
    <source>
        <strain evidence="8">ATCC MYA-139 / BCRC 22969 / CBS 8797 / CCRC 22969 / KCTC 17520 / NBRC 10181 / NCYC 3082</strain>
    </source>
</reference>
<dbReference type="GO" id="GO:0031505">
    <property type="term" value="P:fungal-type cell wall organization"/>
    <property type="evidence" value="ECO:0007669"/>
    <property type="project" value="EnsemblFungi"/>
</dbReference>
<dbReference type="EMBL" id="HE978316">
    <property type="protein sequence ID" value="CCK69201.1"/>
    <property type="molecule type" value="Genomic_DNA"/>
</dbReference>
<dbReference type="Gene3D" id="1.10.1540.10">
    <property type="entry name" value="BEACH domain"/>
    <property type="match status" value="1"/>
</dbReference>
<reference evidence="8" key="2">
    <citation type="submission" date="2012-08" db="EMBL/GenBank/DDBJ databases">
        <title>Genome sequence of Kazachstania naganishii.</title>
        <authorList>
            <person name="Gordon J.L."/>
            <person name="Armisen D."/>
            <person name="Proux-Wera E."/>
            <person name="OhEigeartaigh S.S."/>
            <person name="Byrne K.P."/>
            <person name="Wolfe K.H."/>
        </authorList>
    </citation>
    <scope>NUCLEOTIDE SEQUENCE [LARGE SCALE GENOMIC DNA]</scope>
    <source>
        <strain evidence="8">ATCC MYA-139 / BCRC 22969 / CBS 8797 / CCRC 22969 / KCTC 17520 / NBRC 10181 / NCYC 3082</strain>
    </source>
</reference>
<evidence type="ECO:0000259" key="6">
    <source>
        <dbReference type="PROSITE" id="PS51783"/>
    </source>
</evidence>